<evidence type="ECO:0000256" key="1">
    <source>
        <dbReference type="SAM" id="MobiDB-lite"/>
    </source>
</evidence>
<dbReference type="RefSeq" id="WP_211863901.1">
    <property type="nucleotide sequence ID" value="NZ_JAAEDM010000074.1"/>
</dbReference>
<dbReference type="Proteomes" id="UP001138751">
    <property type="component" value="Unassembled WGS sequence"/>
</dbReference>
<evidence type="ECO:0000313" key="2">
    <source>
        <dbReference type="EMBL" id="MBR0673498.1"/>
    </source>
</evidence>
<name>A0A9X9X269_9PROT</name>
<keyword evidence="3" id="KW-1185">Reference proteome</keyword>
<gene>
    <name evidence="2" type="ORF">GXW76_20165</name>
</gene>
<organism evidence="2 3">
    <name type="scientific">Neoroseomonas soli</name>
    <dbReference type="NCBI Taxonomy" id="1081025"/>
    <lineage>
        <taxon>Bacteria</taxon>
        <taxon>Pseudomonadati</taxon>
        <taxon>Pseudomonadota</taxon>
        <taxon>Alphaproteobacteria</taxon>
        <taxon>Acetobacterales</taxon>
        <taxon>Acetobacteraceae</taxon>
        <taxon>Neoroseomonas</taxon>
    </lineage>
</organism>
<comment type="caution">
    <text evidence="2">The sequence shown here is derived from an EMBL/GenBank/DDBJ whole genome shotgun (WGS) entry which is preliminary data.</text>
</comment>
<dbReference type="AlphaFoldDB" id="A0A9X9X269"/>
<reference evidence="2" key="2">
    <citation type="journal article" date="2021" name="Syst. Appl. Microbiol.">
        <title>Roseomonas hellenica sp. nov., isolated from roots of wild-growing Alkanna tinctoria.</title>
        <authorList>
            <person name="Rat A."/>
            <person name="Naranjo H.D."/>
            <person name="Lebbe L."/>
            <person name="Cnockaert M."/>
            <person name="Krigas N."/>
            <person name="Grigoriadou K."/>
            <person name="Maloupa E."/>
            <person name="Willems A."/>
        </authorList>
    </citation>
    <scope>NUCLEOTIDE SEQUENCE</scope>
    <source>
        <strain evidence="2">LMG 31231</strain>
    </source>
</reference>
<accession>A0A9X9X269</accession>
<sequence length="131" mass="12983">MLREALAGSNDPEGLEAARALVDRVIVGPGPGPDDPLDIELIGQLAAMLRAGGAVLASEDAATDDALRAMTAGSAKGDAGGEAPSVAIGCPPGPGPAMPLNPRYAFNGSTARRRAAKAERILSNSAAGSPI</sequence>
<feature type="region of interest" description="Disordered" evidence="1">
    <location>
        <begin position="73"/>
        <end position="99"/>
    </location>
</feature>
<dbReference type="EMBL" id="JAAEDM010000074">
    <property type="protein sequence ID" value="MBR0673498.1"/>
    <property type="molecule type" value="Genomic_DNA"/>
</dbReference>
<reference evidence="2" key="1">
    <citation type="submission" date="2020-01" db="EMBL/GenBank/DDBJ databases">
        <authorList>
            <person name="Rat A."/>
        </authorList>
    </citation>
    <scope>NUCLEOTIDE SEQUENCE</scope>
    <source>
        <strain evidence="2">LMG 31231</strain>
    </source>
</reference>
<protein>
    <submittedName>
        <fullName evidence="2">Uncharacterized protein</fullName>
    </submittedName>
</protein>
<proteinExistence type="predicted"/>
<evidence type="ECO:0000313" key="3">
    <source>
        <dbReference type="Proteomes" id="UP001138751"/>
    </source>
</evidence>